<evidence type="ECO:0000313" key="2">
    <source>
        <dbReference type="EMBL" id="AEO55957.1"/>
    </source>
</evidence>
<feature type="compositionally biased region" description="Low complexity" evidence="1">
    <location>
        <begin position="342"/>
        <end position="357"/>
    </location>
</feature>
<dbReference type="AlphaFoldDB" id="G2QB19"/>
<dbReference type="Proteomes" id="UP000007322">
    <property type="component" value="Chromosome 2"/>
</dbReference>
<feature type="compositionally biased region" description="Polar residues" evidence="1">
    <location>
        <begin position="539"/>
        <end position="562"/>
    </location>
</feature>
<feature type="compositionally biased region" description="Basic and acidic residues" evidence="1">
    <location>
        <begin position="1091"/>
        <end position="1101"/>
    </location>
</feature>
<feature type="region of interest" description="Disordered" evidence="1">
    <location>
        <begin position="1"/>
        <end position="310"/>
    </location>
</feature>
<feature type="compositionally biased region" description="Basic and acidic residues" evidence="1">
    <location>
        <begin position="166"/>
        <end position="180"/>
    </location>
</feature>
<proteinExistence type="predicted"/>
<feature type="compositionally biased region" description="Basic and acidic residues" evidence="1">
    <location>
        <begin position="626"/>
        <end position="635"/>
    </location>
</feature>
<feature type="region of interest" description="Disordered" evidence="1">
    <location>
        <begin position="712"/>
        <end position="794"/>
    </location>
</feature>
<feature type="compositionally biased region" description="Polar residues" evidence="1">
    <location>
        <begin position="101"/>
        <end position="117"/>
    </location>
</feature>
<feature type="compositionally biased region" description="Basic residues" evidence="1">
    <location>
        <begin position="25"/>
        <end position="34"/>
    </location>
</feature>
<feature type="compositionally biased region" description="Low complexity" evidence="1">
    <location>
        <begin position="939"/>
        <end position="950"/>
    </location>
</feature>
<feature type="compositionally biased region" description="Low complexity" evidence="1">
    <location>
        <begin position="719"/>
        <end position="733"/>
    </location>
</feature>
<feature type="compositionally biased region" description="Low complexity" evidence="1">
    <location>
        <begin position="398"/>
        <end position="411"/>
    </location>
</feature>
<dbReference type="RefSeq" id="XP_003661202.1">
    <property type="nucleotide sequence ID" value="XM_003661154.1"/>
</dbReference>
<feature type="compositionally biased region" description="Basic and acidic residues" evidence="1">
    <location>
        <begin position="904"/>
        <end position="917"/>
    </location>
</feature>
<feature type="compositionally biased region" description="Basic residues" evidence="1">
    <location>
        <begin position="1062"/>
        <end position="1074"/>
    </location>
</feature>
<feature type="compositionally biased region" description="Polar residues" evidence="1">
    <location>
        <begin position="194"/>
        <end position="209"/>
    </location>
</feature>
<feature type="compositionally biased region" description="Low complexity" evidence="1">
    <location>
        <begin position="89"/>
        <end position="100"/>
    </location>
</feature>
<feature type="region of interest" description="Disordered" evidence="1">
    <location>
        <begin position="1022"/>
        <end position="1163"/>
    </location>
</feature>
<feature type="region of interest" description="Disordered" evidence="1">
    <location>
        <begin position="373"/>
        <end position="686"/>
    </location>
</feature>
<feature type="compositionally biased region" description="Basic and acidic residues" evidence="1">
    <location>
        <begin position="1044"/>
        <end position="1055"/>
    </location>
</feature>
<feature type="compositionally biased region" description="Basic and acidic residues" evidence="1">
    <location>
        <begin position="1140"/>
        <end position="1163"/>
    </location>
</feature>
<feature type="compositionally biased region" description="Low complexity" evidence="1">
    <location>
        <begin position="477"/>
        <end position="491"/>
    </location>
</feature>
<name>G2QB19_THET4</name>
<feature type="compositionally biased region" description="Basic residues" evidence="1">
    <location>
        <begin position="376"/>
        <end position="388"/>
    </location>
</feature>
<dbReference type="VEuPathDB" id="FungiDB:MYCTH_107186"/>
<feature type="compositionally biased region" description="Gly residues" evidence="1">
    <location>
        <begin position="1075"/>
        <end position="1085"/>
    </location>
</feature>
<dbReference type="GeneID" id="11512526"/>
<organism evidence="2 3">
    <name type="scientific">Thermothelomyces thermophilus (strain ATCC 42464 / BCRC 31852 / DSM 1799)</name>
    <name type="common">Sporotrichum thermophile</name>
    <dbReference type="NCBI Taxonomy" id="573729"/>
    <lineage>
        <taxon>Eukaryota</taxon>
        <taxon>Fungi</taxon>
        <taxon>Dikarya</taxon>
        <taxon>Ascomycota</taxon>
        <taxon>Pezizomycotina</taxon>
        <taxon>Sordariomycetes</taxon>
        <taxon>Sordariomycetidae</taxon>
        <taxon>Sordariales</taxon>
        <taxon>Chaetomiaceae</taxon>
        <taxon>Thermothelomyces</taxon>
    </lineage>
</organism>
<dbReference type="STRING" id="573729.G2QB19"/>
<dbReference type="OMA" id="DERTMDY"/>
<feature type="compositionally biased region" description="Polar residues" evidence="1">
    <location>
        <begin position="433"/>
        <end position="443"/>
    </location>
</feature>
<dbReference type="OrthoDB" id="3870679at2759"/>
<reference evidence="2 3" key="1">
    <citation type="journal article" date="2011" name="Nat. Biotechnol.">
        <title>Comparative genomic analysis of the thermophilic biomass-degrading fungi Myceliophthora thermophila and Thielavia terrestris.</title>
        <authorList>
            <person name="Berka R.M."/>
            <person name="Grigoriev I.V."/>
            <person name="Otillar R."/>
            <person name="Salamov A."/>
            <person name="Grimwood J."/>
            <person name="Reid I."/>
            <person name="Ishmael N."/>
            <person name="John T."/>
            <person name="Darmond C."/>
            <person name="Moisan M.-C."/>
            <person name="Henrissat B."/>
            <person name="Coutinho P.M."/>
            <person name="Lombard V."/>
            <person name="Natvig D.O."/>
            <person name="Lindquist E."/>
            <person name="Schmutz J."/>
            <person name="Lucas S."/>
            <person name="Harris P."/>
            <person name="Powlowski J."/>
            <person name="Bellemare A."/>
            <person name="Taylor D."/>
            <person name="Butler G."/>
            <person name="de Vries R.P."/>
            <person name="Allijn I.E."/>
            <person name="van den Brink J."/>
            <person name="Ushinsky S."/>
            <person name="Storms R."/>
            <person name="Powell A.J."/>
            <person name="Paulsen I.T."/>
            <person name="Elbourne L.D.H."/>
            <person name="Baker S.E."/>
            <person name="Magnuson J."/>
            <person name="LaBoissiere S."/>
            <person name="Clutterbuck A.J."/>
            <person name="Martinez D."/>
            <person name="Wogulis M."/>
            <person name="de Leon A.L."/>
            <person name="Rey M.W."/>
            <person name="Tsang A."/>
        </authorList>
    </citation>
    <scope>NUCLEOTIDE SEQUENCE [LARGE SCALE GENOMIC DNA]</scope>
    <source>
        <strain evidence="3">ATCC 42464 / BCRC 31852 / DSM 1799</strain>
    </source>
</reference>
<feature type="compositionally biased region" description="Basic and acidic residues" evidence="1">
    <location>
        <begin position="500"/>
        <end position="530"/>
    </location>
</feature>
<evidence type="ECO:0000256" key="1">
    <source>
        <dbReference type="SAM" id="MobiDB-lite"/>
    </source>
</evidence>
<sequence length="1212" mass="132950">MGAPHAKFALEPDPDLDGLGNHAPMFKKHKVLPHPRKDELQRSGPLRYGRKSEASLPRNSALPAASPSGRHHRASRQARGPEPPPTPPAHSRTSSASHPANPSTPQYADTPLGSTDSVEPRPLATPNQQTPPTPNLTPDQTPPGPPVGQASRGPLLNVRNSSRVTADSRDDSFTTAREDPYSSDNNNDDGRSTLRPSSPSARTSQSTVRQVGRVTRSVSQPVGLGLGFEPRPTEDSKPRAAQEFAKFDGDWTNGQAGASEADRKREREWDSGLMKNVTVRKRRPARPTETHDPEVVDDRAVTPTNAARALRSVPLEESPIVCPSRRIASDRYPAPRVAGPHSESSSSVDVKRSSVISTKSNVSATVEAMVVETAPQRRKTLRHVKKQSTLRDSGSEMSPASSAPTSVSPAANGQRQPLGAAAPIAGENVRESYASTTTNNAISSRKARRSVWDSGGVPVVVIPERRSSVRSNGKPPSLRSTSSRRTWSLGSAPVSQPSGSKEHVPIFERPGRRGRAYSESDGSRPGDQRTMDSPPVIPTRSSSLSAPTSRNASRTGSLTAESLRNHGILQAQQAHRALQEASWKLDQRHNNPRPAAGDEQQSGREVHRPLASVETESRQPVVLAERAPRREKQSELDGSPALALQDSHSTPKENGALGVERDEDPFFGKRLSVQNTPLSVASAETTTTSHAEVSEAMAVNIYPHQSKSVVLVNHSAKPSESSSLEQQHKSSSLDTPIARASGERADALSTPPPLQPPVNDVDSPLRNPRAPPKPPAINFIPATPSGLTPTSEKQKQLGNYYEMTAEKPKRGMSLLKRALTGRTPSDYGPSPARPVGILTRTFSLSRNVRRRNERPGLRRRSTVDLVPPDETRLHPHWRPAYVQDEPCDCPSCREREEADYDYDDRDRDRDRNRVRVGEDEEEEEHGRTYRYPPIDNRPARSSPPSFPSRVTPRRRLSERIKRTFAILPLQNGYEDDDEDGDIFGGYDRSFPATAPDAPDRRTIRRTPSGNLRVMKVRRSMESLTGRRGTPPAAAAGPAVVGGDSQRRGRTFERGYTRLWRSLSRRARSAVRRRGSLGGGIGGGYAGPTAAESRDKDKDQRERRHGGGRGSSNDGRGGGGGGATTAGFLPSLGDRINIPRRLSERRRERRTEELRGKISGPREVRDGVGDVIRRNSWRDRDALYVMEQQRERRLMLLQQRQQQRQQQQGERRG</sequence>
<feature type="region of interest" description="Disordered" evidence="1">
    <location>
        <begin position="331"/>
        <end position="361"/>
    </location>
</feature>
<feature type="region of interest" description="Disordered" evidence="1">
    <location>
        <begin position="899"/>
        <end position="954"/>
    </location>
</feature>
<accession>G2QB19</accession>
<dbReference type="eggNOG" id="ENOG502SN25">
    <property type="taxonomic scope" value="Eukaryota"/>
</dbReference>
<dbReference type="KEGG" id="mtm:MYCTH_107186"/>
<dbReference type="HOGENOM" id="CLU_006594_0_0_1"/>
<protein>
    <submittedName>
        <fullName evidence="2">Uncharacterized protein</fullName>
    </submittedName>
</protein>
<feature type="compositionally biased region" description="Pro residues" evidence="1">
    <location>
        <begin position="129"/>
        <end position="146"/>
    </location>
</feature>
<feature type="compositionally biased region" description="Basic and acidic residues" evidence="1">
    <location>
        <begin position="260"/>
        <end position="270"/>
    </location>
</feature>
<feature type="compositionally biased region" description="Low complexity" evidence="1">
    <location>
        <begin position="1025"/>
        <end position="1042"/>
    </location>
</feature>
<feature type="compositionally biased region" description="Basic and acidic residues" evidence="1">
    <location>
        <begin position="286"/>
        <end position="300"/>
    </location>
</feature>
<dbReference type="InParanoid" id="G2QB19"/>
<feature type="compositionally biased region" description="Basic and acidic residues" evidence="1">
    <location>
        <begin position="231"/>
        <end position="249"/>
    </location>
</feature>
<keyword evidence="3" id="KW-1185">Reference proteome</keyword>
<dbReference type="EMBL" id="CP003003">
    <property type="protein sequence ID" value="AEO55957.1"/>
    <property type="molecule type" value="Genomic_DNA"/>
</dbReference>
<evidence type="ECO:0000313" key="3">
    <source>
        <dbReference type="Proteomes" id="UP000007322"/>
    </source>
</evidence>
<gene>
    <name evidence="2" type="ORF">MYCTH_107186</name>
</gene>
<feature type="compositionally biased region" description="Gly residues" evidence="1">
    <location>
        <begin position="1114"/>
        <end position="1123"/>
    </location>
</feature>